<feature type="non-terminal residue" evidence="4">
    <location>
        <position position="310"/>
    </location>
</feature>
<evidence type="ECO:0000256" key="1">
    <source>
        <dbReference type="ARBA" id="ARBA00022450"/>
    </source>
</evidence>
<dbReference type="PRINTS" id="PR00154">
    <property type="entry name" value="AMPBINDING"/>
</dbReference>
<dbReference type="AlphaFoldDB" id="A0A8T8HW89"/>
<feature type="non-terminal residue" evidence="4">
    <location>
        <position position="1"/>
    </location>
</feature>
<evidence type="ECO:0000313" key="4">
    <source>
        <dbReference type="EMBL" id="QTR02772.1"/>
    </source>
</evidence>
<name>A0A8T8HW89_9PSEU</name>
<dbReference type="InterPro" id="IPR000873">
    <property type="entry name" value="AMP-dep_synth/lig_dom"/>
</dbReference>
<dbReference type="Gene3D" id="3.40.50.980">
    <property type="match status" value="2"/>
</dbReference>
<reference evidence="4" key="1">
    <citation type="submission" date="2021-04" db="EMBL/GenBank/DDBJ databases">
        <title>Saccharothrix algeriensis WGS.</title>
        <authorList>
            <person name="Stuskova K."/>
            <person name="Hakalova E."/>
            <person name="Tebbal A.B."/>
            <person name="Eichmeier A."/>
        </authorList>
    </citation>
    <scope>NUCLEOTIDE SEQUENCE</scope>
    <source>
        <strain evidence="4">NRRL B-24137</strain>
    </source>
</reference>
<dbReference type="SUPFAM" id="SSF56801">
    <property type="entry name" value="Acetyl-CoA synthetase-like"/>
    <property type="match status" value="1"/>
</dbReference>
<dbReference type="PANTHER" id="PTHR45527:SF1">
    <property type="entry name" value="FATTY ACID SYNTHASE"/>
    <property type="match status" value="1"/>
</dbReference>
<dbReference type="Proteomes" id="UP000671828">
    <property type="component" value="Chromosome"/>
</dbReference>
<dbReference type="PANTHER" id="PTHR45527">
    <property type="entry name" value="NONRIBOSOMAL PEPTIDE SYNTHETASE"/>
    <property type="match status" value="1"/>
</dbReference>
<accession>A0A8T8HW89</accession>
<gene>
    <name evidence="4" type="ORF">J7S33_27660</name>
</gene>
<dbReference type="GO" id="GO:0005829">
    <property type="term" value="C:cytosol"/>
    <property type="evidence" value="ECO:0007669"/>
    <property type="project" value="TreeGrafter"/>
</dbReference>
<keyword evidence="1" id="KW-0596">Phosphopantetheine</keyword>
<evidence type="ECO:0000259" key="3">
    <source>
        <dbReference type="Pfam" id="PF00501"/>
    </source>
</evidence>
<evidence type="ECO:0000313" key="5">
    <source>
        <dbReference type="Proteomes" id="UP000671828"/>
    </source>
</evidence>
<feature type="domain" description="AMP-dependent synthetase/ligase" evidence="3">
    <location>
        <begin position="12"/>
        <end position="269"/>
    </location>
</feature>
<dbReference type="Pfam" id="PF00501">
    <property type="entry name" value="AMP-binding"/>
    <property type="match status" value="1"/>
</dbReference>
<proteinExistence type="predicted"/>
<keyword evidence="2" id="KW-0597">Phosphoprotein</keyword>
<dbReference type="Gene3D" id="2.30.38.10">
    <property type="entry name" value="Luciferase, Domain 3"/>
    <property type="match status" value="1"/>
</dbReference>
<dbReference type="GO" id="GO:0031177">
    <property type="term" value="F:phosphopantetheine binding"/>
    <property type="evidence" value="ECO:0007669"/>
    <property type="project" value="TreeGrafter"/>
</dbReference>
<dbReference type="InterPro" id="IPR020845">
    <property type="entry name" value="AMP-binding_CS"/>
</dbReference>
<dbReference type="InterPro" id="IPR020459">
    <property type="entry name" value="AMP-binding"/>
</dbReference>
<dbReference type="PROSITE" id="PS00455">
    <property type="entry name" value="AMP_BINDING"/>
    <property type="match status" value="1"/>
</dbReference>
<dbReference type="EMBL" id="CP072788">
    <property type="protein sequence ID" value="QTR02772.1"/>
    <property type="molecule type" value="Genomic_DNA"/>
</dbReference>
<dbReference type="GO" id="GO:0044550">
    <property type="term" value="P:secondary metabolite biosynthetic process"/>
    <property type="evidence" value="ECO:0007669"/>
    <property type="project" value="TreeGrafter"/>
</dbReference>
<dbReference type="GO" id="GO:0043041">
    <property type="term" value="P:amino acid activation for nonribosomal peptide biosynthetic process"/>
    <property type="evidence" value="ECO:0007669"/>
    <property type="project" value="TreeGrafter"/>
</dbReference>
<organism evidence="4 5">
    <name type="scientific">Saccharothrix algeriensis</name>
    <dbReference type="NCBI Taxonomy" id="173560"/>
    <lineage>
        <taxon>Bacteria</taxon>
        <taxon>Bacillati</taxon>
        <taxon>Actinomycetota</taxon>
        <taxon>Actinomycetes</taxon>
        <taxon>Pseudonocardiales</taxon>
        <taxon>Pseudonocardiaceae</taxon>
        <taxon>Saccharothrix</taxon>
    </lineage>
</organism>
<protein>
    <submittedName>
        <fullName evidence="4">AMP-binding protein</fullName>
    </submittedName>
</protein>
<dbReference type="FunFam" id="2.30.38.10:FF:000001">
    <property type="entry name" value="Non-ribosomal peptide synthetase PvdI"/>
    <property type="match status" value="1"/>
</dbReference>
<sequence length="310" mass="33251">EPVCVLTTTATAPRAPVGARQVVLDGDDVARRLAAQSDAEVTDATRTRPLLPDHPVYVIYTSGSTGRPKGVVLPARAVVNLLAWHAEVVGGGPGTTTAQFASLSFDAAAQEILSALTSGKTLAVPREDVRKDAQQLARWMARHRVNELFAPTPVVESLSEAARELDLDLPDLLEIAQAGEALTLHRSIREFCARQPDRRVHNYYGPTETHVVTGFTVPPAALAAGEPPPIGGPIWNTRAYVLDHALRVVPVGVAGELYLAGVQTARGYLNRPGLTAERFVADPYGDPGSRMYRTGDLARWRADGTLDFLG</sequence>
<evidence type="ECO:0000256" key="2">
    <source>
        <dbReference type="ARBA" id="ARBA00022553"/>
    </source>
</evidence>